<evidence type="ECO:0000313" key="2">
    <source>
        <dbReference type="EMBL" id="EHH69614.1"/>
    </source>
</evidence>
<evidence type="ECO:0000259" key="1">
    <source>
        <dbReference type="Pfam" id="PF13340"/>
    </source>
</evidence>
<dbReference type="AlphaFoldDB" id="G6XHF6"/>
<dbReference type="Proteomes" id="UP000004949">
    <property type="component" value="Unassembled WGS sequence"/>
</dbReference>
<dbReference type="PATRIC" id="fig|1088869.3.peg.928"/>
<organism evidence="2 3">
    <name type="scientific">Gluconobacter morbifer G707</name>
    <dbReference type="NCBI Taxonomy" id="1088869"/>
    <lineage>
        <taxon>Bacteria</taxon>
        <taxon>Pseudomonadati</taxon>
        <taxon>Pseudomonadota</taxon>
        <taxon>Alphaproteobacteria</taxon>
        <taxon>Acetobacterales</taxon>
        <taxon>Acetobacteraceae</taxon>
        <taxon>Gluconobacter</taxon>
    </lineage>
</organism>
<accession>G6XHF6</accession>
<name>G6XHF6_9PROT</name>
<evidence type="ECO:0000313" key="3">
    <source>
        <dbReference type="Proteomes" id="UP000004949"/>
    </source>
</evidence>
<reference evidence="2 3" key="1">
    <citation type="submission" date="2011-10" db="EMBL/GenBank/DDBJ databases">
        <title>Genome sequence of Gluconobacter morbifer G707, isolated from Drosophila gut.</title>
        <authorList>
            <person name="Lee W.-J."/>
            <person name="Kim E.-K."/>
        </authorList>
    </citation>
    <scope>NUCLEOTIDE SEQUENCE [LARGE SCALE GENOMIC DNA]</scope>
    <source>
        <strain evidence="2 3">G707</strain>
    </source>
</reference>
<keyword evidence="3" id="KW-1185">Reference proteome</keyword>
<dbReference type="eggNOG" id="COG3293">
    <property type="taxonomic scope" value="Bacteria"/>
</dbReference>
<dbReference type="EMBL" id="AGQV01000001">
    <property type="protein sequence ID" value="EHH69614.1"/>
    <property type="molecule type" value="Genomic_DNA"/>
</dbReference>
<gene>
    <name evidence="2" type="ORF">GMO_09220</name>
</gene>
<dbReference type="Pfam" id="PF13340">
    <property type="entry name" value="DUF4096"/>
    <property type="match status" value="1"/>
</dbReference>
<feature type="domain" description="Insertion element IS402-like" evidence="1">
    <location>
        <begin position="2"/>
        <end position="40"/>
    </location>
</feature>
<proteinExistence type="predicted"/>
<sequence>MVHVLRIGCPCRDMHERYSKWSSVHVRFYRWSEHGVWDALLALFS</sequence>
<dbReference type="InterPro" id="IPR025161">
    <property type="entry name" value="IS402-like_dom"/>
</dbReference>
<protein>
    <recommendedName>
        <fullName evidence="1">Insertion element IS402-like domain-containing protein</fullName>
    </recommendedName>
</protein>
<comment type="caution">
    <text evidence="2">The sequence shown here is derived from an EMBL/GenBank/DDBJ whole genome shotgun (WGS) entry which is preliminary data.</text>
</comment>
<dbReference type="STRING" id="1088869.GMO_09220"/>